<evidence type="ECO:0000313" key="1">
    <source>
        <dbReference type="EMBL" id="KAI8542961.1"/>
    </source>
</evidence>
<dbReference type="EMBL" id="CM046395">
    <property type="protein sequence ID" value="KAI8542961.1"/>
    <property type="molecule type" value="Genomic_DNA"/>
</dbReference>
<organism evidence="1 2">
    <name type="scientific">Rhododendron molle</name>
    <name type="common">Chinese azalea</name>
    <name type="synonym">Azalea mollis</name>
    <dbReference type="NCBI Taxonomy" id="49168"/>
    <lineage>
        <taxon>Eukaryota</taxon>
        <taxon>Viridiplantae</taxon>
        <taxon>Streptophyta</taxon>
        <taxon>Embryophyta</taxon>
        <taxon>Tracheophyta</taxon>
        <taxon>Spermatophyta</taxon>
        <taxon>Magnoliopsida</taxon>
        <taxon>eudicotyledons</taxon>
        <taxon>Gunneridae</taxon>
        <taxon>Pentapetalae</taxon>
        <taxon>asterids</taxon>
        <taxon>Ericales</taxon>
        <taxon>Ericaceae</taxon>
        <taxon>Ericoideae</taxon>
        <taxon>Rhodoreae</taxon>
        <taxon>Rhododendron</taxon>
    </lineage>
</organism>
<comment type="caution">
    <text evidence="1">The sequence shown here is derived from an EMBL/GenBank/DDBJ whole genome shotgun (WGS) entry which is preliminary data.</text>
</comment>
<reference evidence="1" key="1">
    <citation type="submission" date="2022-02" db="EMBL/GenBank/DDBJ databases">
        <title>Plant Genome Project.</title>
        <authorList>
            <person name="Zhang R.-G."/>
        </authorList>
    </citation>
    <scope>NUCLEOTIDE SEQUENCE</scope>
    <source>
        <strain evidence="1">AT1</strain>
    </source>
</reference>
<proteinExistence type="predicted"/>
<accession>A0ACC0MQV7</accession>
<gene>
    <name evidence="1" type="ORF">RHMOL_Rhmol08G0181200</name>
</gene>
<evidence type="ECO:0000313" key="2">
    <source>
        <dbReference type="Proteomes" id="UP001062846"/>
    </source>
</evidence>
<keyword evidence="2" id="KW-1185">Reference proteome</keyword>
<name>A0ACC0MQV7_RHOML</name>
<dbReference type="Proteomes" id="UP001062846">
    <property type="component" value="Chromosome 8"/>
</dbReference>
<protein>
    <submittedName>
        <fullName evidence="1">Uncharacterized protein</fullName>
    </submittedName>
</protein>
<sequence>MDDSGAILCQISSLKDMLDQVNEENRSEYSNHQRDRVGNCEVFRSGERFVSQRIGAGEDADSRSSVKLLEEDLRCLRVKRDEIIERMINSWEGFTKSCLDFQRNIEKGENDVLRDFCQKKSFLKPNYIFWERKTMPCRTQCWHLWRRFLKIFMVPILVMLVFPSLYKKAEADMR</sequence>